<reference evidence="1 2" key="1">
    <citation type="submission" date="2021-03" db="EMBL/GenBank/DDBJ databases">
        <title>Antimicrobial resistance genes in bacteria isolated from Japanese honey, and their potential for conferring macrolide and lincosamide resistance in the American foulbrood pathogen Paenibacillus larvae.</title>
        <authorList>
            <person name="Okamoto M."/>
            <person name="Kumagai M."/>
            <person name="Kanamori H."/>
            <person name="Takamatsu D."/>
        </authorList>
    </citation>
    <scope>NUCLEOTIDE SEQUENCE [LARGE SCALE GENOMIC DNA]</scope>
    <source>
        <strain evidence="1 2">J15TS10</strain>
    </source>
</reference>
<evidence type="ECO:0000313" key="2">
    <source>
        <dbReference type="Proteomes" id="UP000681290"/>
    </source>
</evidence>
<sequence length="95" mass="10872">MSAKSIKKLQTPGVMGLNLNPVALQTIMSKAERFMERTNLLFFIPDGSDLVIEDENKTRLGRLNLSIPETIWVIVEKRNTTLQQTVLLPREYQDI</sequence>
<dbReference type="Proteomes" id="UP000681290">
    <property type="component" value="Unassembled WGS sequence"/>
</dbReference>
<proteinExistence type="predicted"/>
<dbReference type="RefSeq" id="WP_213595233.1">
    <property type="nucleotide sequence ID" value="NZ_BOSM01000014.1"/>
</dbReference>
<protein>
    <submittedName>
        <fullName evidence="1">Uncharacterized protein</fullName>
    </submittedName>
</protein>
<keyword evidence="2" id="KW-1185">Reference proteome</keyword>
<gene>
    <name evidence="1" type="ORF">J15TS10_49490</name>
</gene>
<name>A0ABQ4MYX3_9BACL</name>
<organism evidence="1 2">
    <name type="scientific">Paenibacillus woosongensis</name>
    <dbReference type="NCBI Taxonomy" id="307580"/>
    <lineage>
        <taxon>Bacteria</taxon>
        <taxon>Bacillati</taxon>
        <taxon>Bacillota</taxon>
        <taxon>Bacilli</taxon>
        <taxon>Bacillales</taxon>
        <taxon>Paenibacillaceae</taxon>
        <taxon>Paenibacillus</taxon>
    </lineage>
</organism>
<accession>A0ABQ4MYX3</accession>
<comment type="caution">
    <text evidence="1">The sequence shown here is derived from an EMBL/GenBank/DDBJ whole genome shotgun (WGS) entry which is preliminary data.</text>
</comment>
<dbReference type="EMBL" id="BOSM01000014">
    <property type="protein sequence ID" value="GIP61135.1"/>
    <property type="molecule type" value="Genomic_DNA"/>
</dbReference>
<evidence type="ECO:0000313" key="1">
    <source>
        <dbReference type="EMBL" id="GIP61135.1"/>
    </source>
</evidence>